<organism evidence="1">
    <name type="scientific">Physcomitrium patens</name>
    <name type="common">Spreading-leaved earth moss</name>
    <name type="synonym">Physcomitrella patens</name>
    <dbReference type="NCBI Taxonomy" id="3218"/>
    <lineage>
        <taxon>Eukaryota</taxon>
        <taxon>Viridiplantae</taxon>
        <taxon>Streptophyta</taxon>
        <taxon>Embryophyta</taxon>
        <taxon>Bryophyta</taxon>
        <taxon>Bryophytina</taxon>
        <taxon>Bryopsida</taxon>
        <taxon>Funariidae</taxon>
        <taxon>Funariales</taxon>
        <taxon>Funariaceae</taxon>
        <taxon>Physcomitrium</taxon>
    </lineage>
</organism>
<dbReference type="PaxDb" id="3218-PP1S59_248V6.1"/>
<evidence type="ECO:0000313" key="1">
    <source>
        <dbReference type="EMBL" id="PNR62628.1"/>
    </source>
</evidence>
<dbReference type="AlphaFoldDB" id="A9SA44"/>
<dbReference type="EMBL" id="ABEU02000001">
    <property type="protein sequence ID" value="PNR62628.1"/>
    <property type="molecule type" value="Genomic_DNA"/>
</dbReference>
<gene>
    <name evidence="1" type="ORF">PHYPA_001052</name>
</gene>
<dbReference type="EnsemblPlants" id="Pp3c1_23169V3.1">
    <property type="protein sequence ID" value="PAC:32970815.CDS.1"/>
    <property type="gene ID" value="Pp3c1_23169"/>
</dbReference>
<dbReference type="Proteomes" id="UP000006727">
    <property type="component" value="Chromosome 1"/>
</dbReference>
<dbReference type="Gramene" id="Pp3c1_23169V3.1">
    <property type="protein sequence ID" value="PAC:32970815.CDS.1"/>
    <property type="gene ID" value="Pp3c1_23169"/>
</dbReference>
<name>A9SA44_PHYPA</name>
<keyword evidence="3" id="KW-1185">Reference proteome</keyword>
<reference evidence="1 3" key="2">
    <citation type="journal article" date="2018" name="Plant J.">
        <title>The Physcomitrella patens chromosome-scale assembly reveals moss genome structure and evolution.</title>
        <authorList>
            <person name="Lang D."/>
            <person name="Ullrich K.K."/>
            <person name="Murat F."/>
            <person name="Fuchs J."/>
            <person name="Jenkins J."/>
            <person name="Haas F.B."/>
            <person name="Piednoel M."/>
            <person name="Gundlach H."/>
            <person name="Van Bel M."/>
            <person name="Meyberg R."/>
            <person name="Vives C."/>
            <person name="Morata J."/>
            <person name="Symeonidi A."/>
            <person name="Hiss M."/>
            <person name="Muchero W."/>
            <person name="Kamisugi Y."/>
            <person name="Saleh O."/>
            <person name="Blanc G."/>
            <person name="Decker E.L."/>
            <person name="van Gessel N."/>
            <person name="Grimwood J."/>
            <person name="Hayes R.D."/>
            <person name="Graham S.W."/>
            <person name="Gunter L.E."/>
            <person name="McDaniel S.F."/>
            <person name="Hoernstein S.N.W."/>
            <person name="Larsson A."/>
            <person name="Li F.W."/>
            <person name="Perroud P.F."/>
            <person name="Phillips J."/>
            <person name="Ranjan P."/>
            <person name="Rokshar D.S."/>
            <person name="Rothfels C.J."/>
            <person name="Schneider L."/>
            <person name="Shu S."/>
            <person name="Stevenson D.W."/>
            <person name="Thummler F."/>
            <person name="Tillich M."/>
            <person name="Villarreal Aguilar J.C."/>
            <person name="Widiez T."/>
            <person name="Wong G.K."/>
            <person name="Wymore A."/>
            <person name="Zhang Y."/>
            <person name="Zimmer A.D."/>
            <person name="Quatrano R.S."/>
            <person name="Mayer K.F.X."/>
            <person name="Goodstein D."/>
            <person name="Casacuberta J.M."/>
            <person name="Vandepoele K."/>
            <person name="Reski R."/>
            <person name="Cuming A.C."/>
            <person name="Tuskan G.A."/>
            <person name="Maumus F."/>
            <person name="Salse J."/>
            <person name="Schmutz J."/>
            <person name="Rensing S.A."/>
        </authorList>
    </citation>
    <scope>NUCLEOTIDE SEQUENCE [LARGE SCALE GENOMIC DNA]</scope>
    <source>
        <strain evidence="2 3">cv. Gransden 2004</strain>
    </source>
</reference>
<reference evidence="2" key="3">
    <citation type="submission" date="2020-12" db="UniProtKB">
        <authorList>
            <consortium name="EnsemblPlants"/>
        </authorList>
    </citation>
    <scope>IDENTIFICATION</scope>
</reference>
<dbReference type="InParanoid" id="A9SA44"/>
<protein>
    <submittedName>
        <fullName evidence="1 2">Uncharacterized protein</fullName>
    </submittedName>
</protein>
<reference evidence="1 3" key="1">
    <citation type="journal article" date="2008" name="Science">
        <title>The Physcomitrella genome reveals evolutionary insights into the conquest of land by plants.</title>
        <authorList>
            <person name="Rensing S."/>
            <person name="Lang D."/>
            <person name="Zimmer A."/>
            <person name="Terry A."/>
            <person name="Salamov A."/>
            <person name="Shapiro H."/>
            <person name="Nishiyama T."/>
            <person name="Perroud P.-F."/>
            <person name="Lindquist E."/>
            <person name="Kamisugi Y."/>
            <person name="Tanahashi T."/>
            <person name="Sakakibara K."/>
            <person name="Fujita T."/>
            <person name="Oishi K."/>
            <person name="Shin-I T."/>
            <person name="Kuroki Y."/>
            <person name="Toyoda A."/>
            <person name="Suzuki Y."/>
            <person name="Hashimoto A."/>
            <person name="Yamaguchi K."/>
            <person name="Sugano A."/>
            <person name="Kohara Y."/>
            <person name="Fujiyama A."/>
            <person name="Anterola A."/>
            <person name="Aoki S."/>
            <person name="Ashton N."/>
            <person name="Barbazuk W.B."/>
            <person name="Barker E."/>
            <person name="Bennetzen J."/>
            <person name="Bezanilla M."/>
            <person name="Blankenship R."/>
            <person name="Cho S.H."/>
            <person name="Dutcher S."/>
            <person name="Estelle M."/>
            <person name="Fawcett J.A."/>
            <person name="Gundlach H."/>
            <person name="Hanada K."/>
            <person name="Heyl A."/>
            <person name="Hicks K.A."/>
            <person name="Hugh J."/>
            <person name="Lohr M."/>
            <person name="Mayer K."/>
            <person name="Melkozernov A."/>
            <person name="Murata T."/>
            <person name="Nelson D."/>
            <person name="Pils B."/>
            <person name="Prigge M."/>
            <person name="Reiss B."/>
            <person name="Renner T."/>
            <person name="Rombauts S."/>
            <person name="Rushton P."/>
            <person name="Sanderfoot A."/>
            <person name="Schween G."/>
            <person name="Shiu S.-H."/>
            <person name="Stueber K."/>
            <person name="Theodoulou F.L."/>
            <person name="Tu H."/>
            <person name="Van de Peer Y."/>
            <person name="Verrier P.J."/>
            <person name="Waters E."/>
            <person name="Wood A."/>
            <person name="Yang L."/>
            <person name="Cove D."/>
            <person name="Cuming A."/>
            <person name="Hasebe M."/>
            <person name="Lucas S."/>
            <person name="Mishler D.B."/>
            <person name="Reski R."/>
            <person name="Grigoriev I."/>
            <person name="Quatrano R.S."/>
            <person name="Boore J.L."/>
        </authorList>
    </citation>
    <scope>NUCLEOTIDE SEQUENCE [LARGE SCALE GENOMIC DNA]</scope>
    <source>
        <strain evidence="2 3">cv. Gransden 2004</strain>
    </source>
</reference>
<evidence type="ECO:0000313" key="3">
    <source>
        <dbReference type="Proteomes" id="UP000006727"/>
    </source>
</evidence>
<accession>A9SA44</accession>
<proteinExistence type="predicted"/>
<evidence type="ECO:0000313" key="2">
    <source>
        <dbReference type="EnsemblPlants" id="PAC:32970815.CDS.1"/>
    </source>
</evidence>
<sequence>MEEDDERDKKTEKEGQLWAEWKEHGMAAFERRFERAALALRACRTWQFRFARLALTYFSPAASREPRPAPTIVPLQLMNAGWPASEVIPWKSCTQSGNRTYVVVSWIVPYISLFPRSVWHLEGPSRFGSTVQDVLAS</sequence>